<feature type="compositionally biased region" description="Low complexity" evidence="6">
    <location>
        <begin position="196"/>
        <end position="211"/>
    </location>
</feature>
<dbReference type="GO" id="GO:0006260">
    <property type="term" value="P:DNA replication"/>
    <property type="evidence" value="ECO:0007669"/>
    <property type="project" value="UniProtKB-KW"/>
</dbReference>
<dbReference type="FunFam" id="3.40.5.50:FF:000001">
    <property type="entry name" value="DNA replication complex GINS protein PSF2"/>
    <property type="match status" value="1"/>
</dbReference>
<dbReference type="Pfam" id="PF05916">
    <property type="entry name" value="Sld5"/>
    <property type="match status" value="1"/>
</dbReference>
<dbReference type="GO" id="GO:0000727">
    <property type="term" value="P:double-strand break repair via break-induced replication"/>
    <property type="evidence" value="ECO:0007669"/>
    <property type="project" value="TreeGrafter"/>
</dbReference>
<dbReference type="CDD" id="cd21694">
    <property type="entry name" value="GINS_B_Psf2"/>
    <property type="match status" value="1"/>
</dbReference>
<comment type="subcellular location">
    <subcellularLocation>
        <location evidence="1 5">Nucleus</location>
    </subcellularLocation>
</comment>
<keyword evidence="10" id="KW-1185">Reference proteome</keyword>
<sequence>MSLSPKELEYLAECEPVQIVSNFHMKKMSLISGDIGPLRPGIPCQVPLWMAVNLSRSAKCKIIPPDWMNVDVLQRIKHEEKNSPLFTHMPAEHYMAIGKLLFQACPGEIKDCDEVKTLMKDIWDTRYAKLRRSVKLFLSQEELPLFAQVDHLTMMEMCQIRPFLTHSLEQIYRLKKTASLAQAANEESQNMSTTMSSSIGHSQSQQSQSQR</sequence>
<dbReference type="PANTHER" id="PTHR12772:SF0">
    <property type="entry name" value="DNA REPLICATION COMPLEX GINS PROTEIN PSF2"/>
    <property type="match status" value="1"/>
</dbReference>
<reference evidence="9" key="1">
    <citation type="submission" date="2021-06" db="EMBL/GenBank/DDBJ databases">
        <authorList>
            <person name="Hodson N. C."/>
            <person name="Mongue J. A."/>
            <person name="Jaron S. K."/>
        </authorList>
    </citation>
    <scope>NUCLEOTIDE SEQUENCE</scope>
</reference>
<evidence type="ECO:0000256" key="5">
    <source>
        <dbReference type="PIRNR" id="PIRNR028998"/>
    </source>
</evidence>
<dbReference type="Proteomes" id="UP000708208">
    <property type="component" value="Unassembled WGS sequence"/>
</dbReference>
<feature type="domain" description="DNA replication complex GINS protein PSF2 N-terminal" evidence="8">
    <location>
        <begin position="4"/>
        <end position="63"/>
    </location>
</feature>
<evidence type="ECO:0000256" key="4">
    <source>
        <dbReference type="ARBA" id="ARBA00023242"/>
    </source>
</evidence>
<proteinExistence type="inferred from homology"/>
<organism evidence="9 10">
    <name type="scientific">Allacma fusca</name>
    <dbReference type="NCBI Taxonomy" id="39272"/>
    <lineage>
        <taxon>Eukaryota</taxon>
        <taxon>Metazoa</taxon>
        <taxon>Ecdysozoa</taxon>
        <taxon>Arthropoda</taxon>
        <taxon>Hexapoda</taxon>
        <taxon>Collembola</taxon>
        <taxon>Symphypleona</taxon>
        <taxon>Sminthuridae</taxon>
        <taxon>Allacma</taxon>
    </lineage>
</organism>
<evidence type="ECO:0000259" key="7">
    <source>
        <dbReference type="Pfam" id="PF05916"/>
    </source>
</evidence>
<gene>
    <name evidence="9" type="ORF">AFUS01_LOCUS26941</name>
</gene>
<evidence type="ECO:0000313" key="9">
    <source>
        <dbReference type="EMBL" id="CAG7816316.1"/>
    </source>
</evidence>
<comment type="similarity">
    <text evidence="2 5">Belongs to the GINS2/PSF2 family.</text>
</comment>
<dbReference type="InterPro" id="IPR056784">
    <property type="entry name" value="PSF2_N"/>
</dbReference>
<feature type="domain" description="GINS subunit" evidence="7">
    <location>
        <begin position="67"/>
        <end position="157"/>
    </location>
</feature>
<evidence type="ECO:0000259" key="8">
    <source>
        <dbReference type="Pfam" id="PF25005"/>
    </source>
</evidence>
<accession>A0A8J2KEF9</accession>
<comment type="caution">
    <text evidence="9">The sequence shown here is derived from an EMBL/GenBank/DDBJ whole genome shotgun (WGS) entry which is preliminary data.</text>
</comment>
<keyword evidence="4 5" id="KW-0539">Nucleus</keyword>
<feature type="region of interest" description="Disordered" evidence="6">
    <location>
        <begin position="183"/>
        <end position="211"/>
    </location>
</feature>
<protein>
    <recommendedName>
        <fullName evidence="5">DNA replication complex GINS protein PSF2</fullName>
    </recommendedName>
</protein>
<evidence type="ECO:0000313" key="10">
    <source>
        <dbReference type="Proteomes" id="UP000708208"/>
    </source>
</evidence>
<feature type="compositionally biased region" description="Polar residues" evidence="6">
    <location>
        <begin position="183"/>
        <end position="195"/>
    </location>
</feature>
<name>A0A8J2KEF9_9HEXA</name>
<dbReference type="GO" id="GO:0000811">
    <property type="term" value="C:GINS complex"/>
    <property type="evidence" value="ECO:0007669"/>
    <property type="project" value="TreeGrafter"/>
</dbReference>
<dbReference type="PIRSF" id="PIRSF028998">
    <property type="entry name" value="GINS_Psf2_subgr"/>
    <property type="match status" value="1"/>
</dbReference>
<dbReference type="EMBL" id="CAJVCH010366816">
    <property type="protein sequence ID" value="CAG7816316.1"/>
    <property type="molecule type" value="Genomic_DNA"/>
</dbReference>
<dbReference type="GO" id="GO:0071162">
    <property type="term" value="C:CMG complex"/>
    <property type="evidence" value="ECO:0007669"/>
    <property type="project" value="UniProtKB-ARBA"/>
</dbReference>
<dbReference type="OrthoDB" id="1938138at2759"/>
<dbReference type="FunFam" id="1.20.58.1020:FF:000001">
    <property type="entry name" value="DNA replication complex GINS protein PSF2"/>
    <property type="match status" value="1"/>
</dbReference>
<dbReference type="Pfam" id="PF25005">
    <property type="entry name" value="PSF2_N"/>
    <property type="match status" value="1"/>
</dbReference>
<dbReference type="AlphaFoldDB" id="A0A8J2KEF9"/>
<evidence type="ECO:0000256" key="6">
    <source>
        <dbReference type="SAM" id="MobiDB-lite"/>
    </source>
</evidence>
<evidence type="ECO:0000256" key="1">
    <source>
        <dbReference type="ARBA" id="ARBA00004123"/>
    </source>
</evidence>
<dbReference type="InterPro" id="IPR021151">
    <property type="entry name" value="GINS_A"/>
</dbReference>
<evidence type="ECO:0000256" key="2">
    <source>
        <dbReference type="ARBA" id="ARBA00010565"/>
    </source>
</evidence>
<comment type="subunit">
    <text evidence="5">Component of the GINS complex.</text>
</comment>
<evidence type="ECO:0000256" key="3">
    <source>
        <dbReference type="ARBA" id="ARBA00022705"/>
    </source>
</evidence>
<keyword evidence="3 5" id="KW-0235">DNA replication</keyword>
<dbReference type="InterPro" id="IPR007257">
    <property type="entry name" value="GINS_Psf2"/>
</dbReference>
<dbReference type="CDD" id="cd11712">
    <property type="entry name" value="GINS_A_psf2"/>
    <property type="match status" value="1"/>
</dbReference>
<dbReference type="PANTHER" id="PTHR12772">
    <property type="entry name" value="DNA REPLICATION COMPLEX GINS PROTEIN PSF2"/>
    <property type="match status" value="1"/>
</dbReference>